<reference evidence="1 2" key="1">
    <citation type="journal article" date="2015" name="Fungal Genet. Biol.">
        <title>Evolution of novel wood decay mechanisms in Agaricales revealed by the genome sequences of Fistulina hepatica and Cylindrobasidium torrendii.</title>
        <authorList>
            <person name="Floudas D."/>
            <person name="Held B.W."/>
            <person name="Riley R."/>
            <person name="Nagy L.G."/>
            <person name="Koehler G."/>
            <person name="Ransdell A.S."/>
            <person name="Younus H."/>
            <person name="Chow J."/>
            <person name="Chiniquy J."/>
            <person name="Lipzen A."/>
            <person name="Tritt A."/>
            <person name="Sun H."/>
            <person name="Haridas S."/>
            <person name="LaButti K."/>
            <person name="Ohm R.A."/>
            <person name="Kues U."/>
            <person name="Blanchette R.A."/>
            <person name="Grigoriev I.V."/>
            <person name="Minto R.E."/>
            <person name="Hibbett D.S."/>
        </authorList>
    </citation>
    <scope>NUCLEOTIDE SEQUENCE [LARGE SCALE GENOMIC DNA]</scope>
    <source>
        <strain evidence="1 2">ATCC 64428</strain>
    </source>
</reference>
<dbReference type="AlphaFoldDB" id="A0A0D7A922"/>
<sequence length="175" mass="19615">MSPFVTVSSPSRRRRESAWATDSTTPLARQSKSIQLYELSGEGQMARFNQLIRNESVCVYAALRCQSAQYAANRFVSCRSTNLQSFILDLLLRLILALIWSRCNPRDVNKALFLSRRRNLASKRCPGQTPPTSSAVLVGEWAAQPGTRRACVRIFAGDVKQKLKSRPNGVRLPET</sequence>
<dbReference type="Proteomes" id="UP000054144">
    <property type="component" value="Unassembled WGS sequence"/>
</dbReference>
<protein>
    <submittedName>
        <fullName evidence="1">Uncharacterized protein</fullName>
    </submittedName>
</protein>
<dbReference type="EMBL" id="KN882033">
    <property type="protein sequence ID" value="KIY46416.1"/>
    <property type="molecule type" value="Genomic_DNA"/>
</dbReference>
<proteinExistence type="predicted"/>
<evidence type="ECO:0000313" key="1">
    <source>
        <dbReference type="EMBL" id="KIY46416.1"/>
    </source>
</evidence>
<organism evidence="1 2">
    <name type="scientific">Fistulina hepatica ATCC 64428</name>
    <dbReference type="NCBI Taxonomy" id="1128425"/>
    <lineage>
        <taxon>Eukaryota</taxon>
        <taxon>Fungi</taxon>
        <taxon>Dikarya</taxon>
        <taxon>Basidiomycota</taxon>
        <taxon>Agaricomycotina</taxon>
        <taxon>Agaricomycetes</taxon>
        <taxon>Agaricomycetidae</taxon>
        <taxon>Agaricales</taxon>
        <taxon>Fistulinaceae</taxon>
        <taxon>Fistulina</taxon>
    </lineage>
</organism>
<name>A0A0D7A922_9AGAR</name>
<keyword evidence="2" id="KW-1185">Reference proteome</keyword>
<accession>A0A0D7A922</accession>
<gene>
    <name evidence="1" type="ORF">FISHEDRAFT_75665</name>
</gene>
<evidence type="ECO:0000313" key="2">
    <source>
        <dbReference type="Proteomes" id="UP000054144"/>
    </source>
</evidence>